<reference evidence="2" key="1">
    <citation type="journal article" date="2023" name="Nat. Plants">
        <title>Single-cell RNA sequencing provides a high-resolution roadmap for understanding the multicellular compartmentation of specialized metabolism.</title>
        <authorList>
            <person name="Sun S."/>
            <person name="Shen X."/>
            <person name="Li Y."/>
            <person name="Li Y."/>
            <person name="Wang S."/>
            <person name="Li R."/>
            <person name="Zhang H."/>
            <person name="Shen G."/>
            <person name="Guo B."/>
            <person name="Wei J."/>
            <person name="Xu J."/>
            <person name="St-Pierre B."/>
            <person name="Chen S."/>
            <person name="Sun C."/>
        </authorList>
    </citation>
    <scope>NUCLEOTIDE SEQUENCE [LARGE SCALE GENOMIC DNA]</scope>
</reference>
<name>A0ACC0AVM8_CATRO</name>
<comment type="caution">
    <text evidence="1">The sequence shown here is derived from an EMBL/GenBank/DDBJ whole genome shotgun (WGS) entry which is preliminary data.</text>
</comment>
<evidence type="ECO:0000313" key="2">
    <source>
        <dbReference type="Proteomes" id="UP001060085"/>
    </source>
</evidence>
<protein>
    <submittedName>
        <fullName evidence="1">Uncharacterized protein</fullName>
    </submittedName>
</protein>
<keyword evidence="2" id="KW-1185">Reference proteome</keyword>
<organism evidence="1 2">
    <name type="scientific">Catharanthus roseus</name>
    <name type="common">Madagascar periwinkle</name>
    <name type="synonym">Vinca rosea</name>
    <dbReference type="NCBI Taxonomy" id="4058"/>
    <lineage>
        <taxon>Eukaryota</taxon>
        <taxon>Viridiplantae</taxon>
        <taxon>Streptophyta</taxon>
        <taxon>Embryophyta</taxon>
        <taxon>Tracheophyta</taxon>
        <taxon>Spermatophyta</taxon>
        <taxon>Magnoliopsida</taxon>
        <taxon>eudicotyledons</taxon>
        <taxon>Gunneridae</taxon>
        <taxon>Pentapetalae</taxon>
        <taxon>asterids</taxon>
        <taxon>lamiids</taxon>
        <taxon>Gentianales</taxon>
        <taxon>Apocynaceae</taxon>
        <taxon>Rauvolfioideae</taxon>
        <taxon>Vinceae</taxon>
        <taxon>Catharanthinae</taxon>
        <taxon>Catharanthus</taxon>
    </lineage>
</organism>
<gene>
    <name evidence="1" type="ORF">M9H77_24134</name>
</gene>
<dbReference type="EMBL" id="CM044705">
    <property type="protein sequence ID" value="KAI5664811.1"/>
    <property type="molecule type" value="Genomic_DNA"/>
</dbReference>
<accession>A0ACC0AVM8</accession>
<proteinExistence type="predicted"/>
<dbReference type="Proteomes" id="UP001060085">
    <property type="component" value="Linkage Group LG05"/>
</dbReference>
<sequence>MDFNLKQWREQQQQHESEQEQERQTPSAKLPRLLLLDTQHHQQPPSDSSSALPLFVTEPTTNTKLNSSSSSNNLSAYPPPHHPDSSTTKFSRGMGGSSSSNYFSLGQWQELELQALIYRHMLAGASVPPELLHLVKKSLFNSSSSAHHHPYNYLTHHPLHHHYPHFQSAAALMQTGYWGRGGMDPEPGRCRRTDGKKWRCSRDVVAGQKYCERHMHRGRNRSRKPVEIPTPTTTTTTTSAAASGGNAGGGAGMLKSSNINYNAANQSLAAMIGHGHGHGGGGNHNFAFSGHSPSIDLLQLSQRSSESMVETENDVSGNEKSSGQILRHFFDDWPRSLQQESENGGSSGRGSVTSTTNNLSISDFSLKLSTGDDHHQVGSVERARGGGGHTNWSSSWGTNQVASMGGPLAEALRSSTSNSSPTSVLHQLPKASASEASYIST</sequence>
<evidence type="ECO:0000313" key="1">
    <source>
        <dbReference type="EMBL" id="KAI5664811.1"/>
    </source>
</evidence>